<name>W3VD92_9GAMM</name>
<sequence>MTPHRNINIINIMFAYHSRNNRRAKSPTDAVILSHPDYNRRLQNYTGSADLRFIIKITTNGALAGFT</sequence>
<dbReference type="EMBL" id="AYSJ01000002">
    <property type="protein sequence ID" value="ETS33014.1"/>
    <property type="molecule type" value="Genomic_DNA"/>
</dbReference>
<comment type="caution">
    <text evidence="1">The sequence shown here is derived from an EMBL/GenBank/DDBJ whole genome shotgun (WGS) entry which is preliminary data.</text>
</comment>
<accession>W3VD92</accession>
<evidence type="ECO:0000313" key="2">
    <source>
        <dbReference type="Proteomes" id="UP000018957"/>
    </source>
</evidence>
<protein>
    <submittedName>
        <fullName evidence="1">Uncharacterized protein</fullName>
    </submittedName>
</protein>
<reference evidence="1 2" key="1">
    <citation type="submission" date="2013-11" db="EMBL/GenBank/DDBJ databases">
        <title>Elucidation of the Photorhabdus temperata genome and generation of transposon mutant library to identify motility mutants.</title>
        <authorList>
            <person name="Hurst S.G.IV."/>
            <person name="Micheals B."/>
            <person name="Abebe-Akele F."/>
            <person name="Rowedder H."/>
            <person name="Bullock H."/>
            <person name="Jackobeck R."/>
            <person name="Janicki E."/>
            <person name="Tisa L.S."/>
        </authorList>
    </citation>
    <scope>NUCLEOTIDE SEQUENCE [LARGE SCALE GENOMIC DNA]</scope>
    <source>
        <strain evidence="1 2">NC19</strain>
    </source>
</reference>
<evidence type="ECO:0000313" key="1">
    <source>
        <dbReference type="EMBL" id="ETS33014.1"/>
    </source>
</evidence>
<organism evidence="1 2">
    <name type="scientific">Photorhabdus khanii NC19</name>
    <dbReference type="NCBI Taxonomy" id="1004151"/>
    <lineage>
        <taxon>Bacteria</taxon>
        <taxon>Pseudomonadati</taxon>
        <taxon>Pseudomonadota</taxon>
        <taxon>Gammaproteobacteria</taxon>
        <taxon>Enterobacterales</taxon>
        <taxon>Morganellaceae</taxon>
        <taxon>Photorhabdus</taxon>
    </lineage>
</organism>
<keyword evidence="2" id="KW-1185">Reference proteome</keyword>
<dbReference type="AlphaFoldDB" id="W3VD92"/>
<proteinExistence type="predicted"/>
<dbReference type="Proteomes" id="UP000018957">
    <property type="component" value="Unassembled WGS sequence"/>
</dbReference>
<gene>
    <name evidence="1" type="ORF">PTE_00162</name>
</gene>